<reference evidence="2 3" key="1">
    <citation type="journal article" date="2008" name="Nat. Biotechnol.">
        <title>Genome sequencing and analysis of the filamentous fungus Penicillium chrysogenum.</title>
        <authorList>
            <person name="van den Berg M.A."/>
            <person name="Albang R."/>
            <person name="Albermann K."/>
            <person name="Badger J.H."/>
            <person name="Daran J.-M."/>
            <person name="Driessen A.J.M."/>
            <person name="Garcia-Estrada C."/>
            <person name="Fedorova N.D."/>
            <person name="Harris D.M."/>
            <person name="Heijne W.H.M."/>
            <person name="Joardar V.S."/>
            <person name="Kiel J.A.K.W."/>
            <person name="Kovalchuk A."/>
            <person name="Martin J.F."/>
            <person name="Nierman W.C."/>
            <person name="Nijland J.G."/>
            <person name="Pronk J.T."/>
            <person name="Roubos J.A."/>
            <person name="van der Klei I.J."/>
            <person name="van Peij N.N.M.E."/>
            <person name="Veenhuis M."/>
            <person name="von Doehren H."/>
            <person name="Wagner C."/>
            <person name="Wortman J.R."/>
            <person name="Bovenberg R.A.L."/>
        </authorList>
    </citation>
    <scope>NUCLEOTIDE SEQUENCE [LARGE SCALE GENOMIC DNA]</scope>
    <source>
        <strain evidence="3">ATCC 28089 / DSM 1075 / NRRL 1951 / Wisconsin 54-1255</strain>
    </source>
</reference>
<evidence type="ECO:0000256" key="1">
    <source>
        <dbReference type="SAM" id="MobiDB-lite"/>
    </source>
</evidence>
<name>B6H7J9_PENRW</name>
<evidence type="ECO:0000313" key="2">
    <source>
        <dbReference type="EMBL" id="CAP92955.1"/>
    </source>
</evidence>
<evidence type="ECO:0000313" key="3">
    <source>
        <dbReference type="Proteomes" id="UP000000724"/>
    </source>
</evidence>
<dbReference type="HOGENOM" id="CLU_1664935_0_0_1"/>
<dbReference type="VEuPathDB" id="FungiDB:PCH_Pc16g02850"/>
<dbReference type="EMBL" id="AM920431">
    <property type="protein sequence ID" value="CAP92955.1"/>
    <property type="molecule type" value="Genomic_DNA"/>
</dbReference>
<sequence length="159" mass="17638">VLLQRQKQPRARDREKKLSTKHPSRARQVLTSGTRKHTTSFSRVTAIDKMEGGFRKAFLMKRADGTDVIAKVPCHIASPPLLTTAGESGDTLPFLYLVFFLESSDGSNAVPNSLSWRKLRISLCSTPMASEAEKHTVFQPPGPFDAALPSNYILQKGWL</sequence>
<protein>
    <submittedName>
        <fullName evidence="2">Pc16g02850 protein</fullName>
    </submittedName>
</protein>
<dbReference type="AlphaFoldDB" id="B6H7J9"/>
<gene>
    <name evidence="2" type="ORF">Pc16g02850</name>
    <name evidence="2" type="ORF">PCH_Pc16g02850</name>
</gene>
<proteinExistence type="predicted"/>
<dbReference type="Proteomes" id="UP000000724">
    <property type="component" value="Contig Pc00c16"/>
</dbReference>
<organism evidence="2 3">
    <name type="scientific">Penicillium rubens (strain ATCC 28089 / DSM 1075 / NRRL 1951 / Wisconsin 54-1255)</name>
    <name type="common">Penicillium chrysogenum</name>
    <dbReference type="NCBI Taxonomy" id="500485"/>
    <lineage>
        <taxon>Eukaryota</taxon>
        <taxon>Fungi</taxon>
        <taxon>Dikarya</taxon>
        <taxon>Ascomycota</taxon>
        <taxon>Pezizomycotina</taxon>
        <taxon>Eurotiomycetes</taxon>
        <taxon>Eurotiomycetidae</taxon>
        <taxon>Eurotiales</taxon>
        <taxon>Aspergillaceae</taxon>
        <taxon>Penicillium</taxon>
        <taxon>Penicillium chrysogenum species complex</taxon>
    </lineage>
</organism>
<dbReference type="BioCyc" id="PCHR:PC16G02850-MONOMER"/>
<accession>B6H7J9</accession>
<feature type="region of interest" description="Disordered" evidence="1">
    <location>
        <begin position="1"/>
        <end position="36"/>
    </location>
</feature>
<keyword evidence="3" id="KW-1185">Reference proteome</keyword>
<dbReference type="OrthoDB" id="2906425at2759"/>